<dbReference type="NCBIfam" id="TIGR03344">
    <property type="entry name" value="VI_effect_Hcp1"/>
    <property type="match status" value="1"/>
</dbReference>
<protein>
    <submittedName>
        <fullName evidence="1">Type VI secretion system tube protein Hcp</fullName>
    </submittedName>
</protein>
<reference evidence="1 2" key="1">
    <citation type="submission" date="2017-08" db="EMBL/GenBank/DDBJ databases">
        <title>Infants hospitalized years apart are colonized by the same room-sourced microbial strains.</title>
        <authorList>
            <person name="Brooks B."/>
            <person name="Olm M.R."/>
            <person name="Firek B.A."/>
            <person name="Baker R."/>
            <person name="Thomas B.C."/>
            <person name="Morowitz M.J."/>
            <person name="Banfield J.F."/>
        </authorList>
    </citation>
    <scope>NUCLEOTIDE SEQUENCE [LARGE SCALE GENOMIC DNA]</scope>
    <source>
        <strain evidence="1">S2_005_003_R2_41</strain>
    </source>
</reference>
<dbReference type="Pfam" id="PF05638">
    <property type="entry name" value="T6SS_HCP"/>
    <property type="match status" value="1"/>
</dbReference>
<comment type="caution">
    <text evidence="1">The sequence shown here is derived from an EMBL/GenBank/DDBJ whole genome shotgun (WGS) entry which is preliminary data.</text>
</comment>
<dbReference type="InterPro" id="IPR053165">
    <property type="entry name" value="HSI-I_assembly_Hcp1"/>
</dbReference>
<dbReference type="InterPro" id="IPR008514">
    <property type="entry name" value="T6SS_Hcp"/>
</dbReference>
<organism evidence="1 2">
    <name type="scientific">Variovorax paradoxus</name>
    <dbReference type="NCBI Taxonomy" id="34073"/>
    <lineage>
        <taxon>Bacteria</taxon>
        <taxon>Pseudomonadati</taxon>
        <taxon>Pseudomonadota</taxon>
        <taxon>Betaproteobacteria</taxon>
        <taxon>Burkholderiales</taxon>
        <taxon>Comamonadaceae</taxon>
        <taxon>Variovorax</taxon>
    </lineage>
</organism>
<dbReference type="SUPFAM" id="SSF141452">
    <property type="entry name" value="Hcp1-like"/>
    <property type="match status" value="1"/>
</dbReference>
<dbReference type="EMBL" id="QFPP01000066">
    <property type="protein sequence ID" value="PZQ76018.1"/>
    <property type="molecule type" value="Genomic_DNA"/>
</dbReference>
<proteinExistence type="predicted"/>
<accession>A0A2W5QFJ3</accession>
<dbReference type="Gene3D" id="2.30.110.20">
    <property type="entry name" value="Hcp1-like"/>
    <property type="match status" value="1"/>
</dbReference>
<dbReference type="PANTHER" id="PTHR36152">
    <property type="entry name" value="CYTOPLASMIC PROTEIN-RELATED"/>
    <property type="match status" value="1"/>
</dbReference>
<dbReference type="AlphaFoldDB" id="A0A2W5QFJ3"/>
<evidence type="ECO:0000313" key="2">
    <source>
        <dbReference type="Proteomes" id="UP000249135"/>
    </source>
</evidence>
<name>A0A2W5QFJ3_VARPD</name>
<gene>
    <name evidence="1" type="ORF">DI563_08095</name>
</gene>
<sequence>MSSDFHIKFDGVDGESTHKDHKGEIELLSWDWDVSQPSQGSGGGQGRGKAVPGTFNFVHNYDKASPVLTKSCVSGKHFDSVKITARKAGEGQQDYLKVTMKEVLITQCHPGASAGGDIHERVTCTYKDIEFEYKPQDAKGGLGSAVKFGWNVASTEIR</sequence>
<dbReference type="Proteomes" id="UP000249135">
    <property type="component" value="Unassembled WGS sequence"/>
</dbReference>
<evidence type="ECO:0000313" key="1">
    <source>
        <dbReference type="EMBL" id="PZQ76018.1"/>
    </source>
</evidence>
<dbReference type="PANTHER" id="PTHR36152:SF5">
    <property type="entry name" value="PROTEIN HCP1"/>
    <property type="match status" value="1"/>
</dbReference>
<dbReference type="InterPro" id="IPR036624">
    <property type="entry name" value="Hcp1-lik_sf"/>
</dbReference>